<keyword evidence="2" id="KW-0808">Transferase</keyword>
<protein>
    <submittedName>
        <fullName evidence="2">GNAT superfamily N-acetyltransferase</fullName>
    </submittedName>
</protein>
<evidence type="ECO:0000259" key="1">
    <source>
        <dbReference type="PROSITE" id="PS51186"/>
    </source>
</evidence>
<dbReference type="Gene3D" id="3.40.630.30">
    <property type="match status" value="1"/>
</dbReference>
<name>A0A841F852_9ACTN</name>
<feature type="domain" description="N-acetyltransferase" evidence="1">
    <location>
        <begin position="189"/>
        <end position="316"/>
    </location>
</feature>
<dbReference type="RefSeq" id="WP_184786124.1">
    <property type="nucleotide sequence ID" value="NZ_BONT01000023.1"/>
</dbReference>
<dbReference type="CDD" id="cd04301">
    <property type="entry name" value="NAT_SF"/>
    <property type="match status" value="1"/>
</dbReference>
<keyword evidence="3" id="KW-1185">Reference proteome</keyword>
<organism evidence="2 3">
    <name type="scientific">Phytomonospora endophytica</name>
    <dbReference type="NCBI Taxonomy" id="714109"/>
    <lineage>
        <taxon>Bacteria</taxon>
        <taxon>Bacillati</taxon>
        <taxon>Actinomycetota</taxon>
        <taxon>Actinomycetes</taxon>
        <taxon>Micromonosporales</taxon>
        <taxon>Micromonosporaceae</taxon>
        <taxon>Phytomonospora</taxon>
    </lineage>
</organism>
<gene>
    <name evidence="2" type="ORF">HNR73_001088</name>
</gene>
<dbReference type="InterPro" id="IPR016181">
    <property type="entry name" value="Acyl_CoA_acyltransferase"/>
</dbReference>
<evidence type="ECO:0000313" key="2">
    <source>
        <dbReference type="EMBL" id="MBB6033241.1"/>
    </source>
</evidence>
<sequence length="316" mass="34233">MPSLTAEHVGGRVVIRLNAGVRDGRERLTDVLGELLEISDRSLLIRRDDGTELKIDTEAVVAAKPVPPRPVRYSAIARLERVAAAHWPAPDTAELGDWILRAADGWTYRANTALAAGEPGMPLDDAVAEVEDWYRRRGLIPAFSVPLPSGRRFGAELEERGWTGNSPTHVMTRSLTDWTAPDRPDLPPVTIGQAPNMDFLNMVSARRGSLPQIALSVLTGAPRTGFATLRADGELLAIARGAVGDGWLGLSLVEVAEAARRRGLATYVIDALIAWAGVDQAYLQVESFNEGAIALYERLGFTLHHTYVNYVAPSAS</sequence>
<reference evidence="2 3" key="1">
    <citation type="submission" date="2020-08" db="EMBL/GenBank/DDBJ databases">
        <title>Genomic Encyclopedia of Type Strains, Phase IV (KMG-IV): sequencing the most valuable type-strain genomes for metagenomic binning, comparative biology and taxonomic classification.</title>
        <authorList>
            <person name="Goeker M."/>
        </authorList>
    </citation>
    <scope>NUCLEOTIDE SEQUENCE [LARGE SCALE GENOMIC DNA]</scope>
    <source>
        <strain evidence="2 3">YIM 65646</strain>
    </source>
</reference>
<dbReference type="Proteomes" id="UP000548476">
    <property type="component" value="Unassembled WGS sequence"/>
</dbReference>
<dbReference type="PROSITE" id="PS51186">
    <property type="entry name" value="GNAT"/>
    <property type="match status" value="1"/>
</dbReference>
<dbReference type="SUPFAM" id="SSF55729">
    <property type="entry name" value="Acyl-CoA N-acyltransferases (Nat)"/>
    <property type="match status" value="1"/>
</dbReference>
<dbReference type="InterPro" id="IPR056935">
    <property type="entry name" value="Rv0428c-like_C"/>
</dbReference>
<dbReference type="Pfam" id="PF24553">
    <property type="entry name" value="Rv0428c_C"/>
    <property type="match status" value="1"/>
</dbReference>
<dbReference type="GO" id="GO:0016747">
    <property type="term" value="F:acyltransferase activity, transferring groups other than amino-acyl groups"/>
    <property type="evidence" value="ECO:0007669"/>
    <property type="project" value="InterPro"/>
</dbReference>
<dbReference type="EMBL" id="JACHGT010000002">
    <property type="protein sequence ID" value="MBB6033241.1"/>
    <property type="molecule type" value="Genomic_DNA"/>
</dbReference>
<evidence type="ECO:0000313" key="3">
    <source>
        <dbReference type="Proteomes" id="UP000548476"/>
    </source>
</evidence>
<dbReference type="InterPro" id="IPR000182">
    <property type="entry name" value="GNAT_dom"/>
</dbReference>
<dbReference type="AlphaFoldDB" id="A0A841F852"/>
<comment type="caution">
    <text evidence="2">The sequence shown here is derived from an EMBL/GenBank/DDBJ whole genome shotgun (WGS) entry which is preliminary data.</text>
</comment>
<dbReference type="InterPro" id="IPR056934">
    <property type="entry name" value="SH3_Rv0428c"/>
</dbReference>
<dbReference type="Pfam" id="PF24551">
    <property type="entry name" value="SH3_Rv0428c"/>
    <property type="match status" value="1"/>
</dbReference>
<proteinExistence type="predicted"/>
<accession>A0A841F852</accession>